<name>A0A6J7FZG7_9ZZZZ</name>
<dbReference type="AlphaFoldDB" id="A0A6J7FZG7"/>
<accession>A0A6J7FZG7</accession>
<protein>
    <submittedName>
        <fullName evidence="5">Unannotated protein</fullName>
    </submittedName>
</protein>
<evidence type="ECO:0000256" key="1">
    <source>
        <dbReference type="SAM" id="Phobius"/>
    </source>
</evidence>
<keyword evidence="1" id="KW-1133">Transmembrane helix</keyword>
<dbReference type="EMBL" id="CAFBMF010000035">
    <property type="protein sequence ID" value="CAB4897009.1"/>
    <property type="molecule type" value="Genomic_DNA"/>
</dbReference>
<keyword evidence="1" id="KW-0472">Membrane</keyword>
<organism evidence="5">
    <name type="scientific">freshwater metagenome</name>
    <dbReference type="NCBI Taxonomy" id="449393"/>
    <lineage>
        <taxon>unclassified sequences</taxon>
        <taxon>metagenomes</taxon>
        <taxon>ecological metagenomes</taxon>
    </lineage>
</organism>
<reference evidence="5" key="1">
    <citation type="submission" date="2020-05" db="EMBL/GenBank/DDBJ databases">
        <authorList>
            <person name="Chiriac C."/>
            <person name="Salcher M."/>
            <person name="Ghai R."/>
            <person name="Kavagutti S V."/>
        </authorList>
    </citation>
    <scope>NUCLEOTIDE SEQUENCE</scope>
</reference>
<evidence type="ECO:0000313" key="5">
    <source>
        <dbReference type="EMBL" id="CAB4897009.1"/>
    </source>
</evidence>
<dbReference type="EMBL" id="CAFAAL010000021">
    <property type="protein sequence ID" value="CAB4796734.1"/>
    <property type="molecule type" value="Genomic_DNA"/>
</dbReference>
<sequence>MNALLALLAEDYTDDKGLDFIEIILIGSVVVGILLIIFSIWVSKSDSPWAVKQREANAELRASQQYFDDDDDDDRNYQLEDEMLQYYRNKNFDRRTGRD</sequence>
<gene>
    <name evidence="2" type="ORF">UFOPK2658_00708</name>
    <name evidence="3" type="ORF">UFOPK3004_00408</name>
    <name evidence="4" type="ORF">UFOPK3304_00710</name>
    <name evidence="5" type="ORF">UFOPK3494_00733</name>
</gene>
<dbReference type="EMBL" id="CAFBLJ010000028">
    <property type="protein sequence ID" value="CAB4865613.1"/>
    <property type="molecule type" value="Genomic_DNA"/>
</dbReference>
<proteinExistence type="predicted"/>
<feature type="transmembrane region" description="Helical" evidence="1">
    <location>
        <begin position="20"/>
        <end position="42"/>
    </location>
</feature>
<evidence type="ECO:0000313" key="4">
    <source>
        <dbReference type="EMBL" id="CAB4865613.1"/>
    </source>
</evidence>
<dbReference type="EMBL" id="CAEZYH010000021">
    <property type="protein sequence ID" value="CAB4716219.1"/>
    <property type="molecule type" value="Genomic_DNA"/>
</dbReference>
<evidence type="ECO:0000313" key="2">
    <source>
        <dbReference type="EMBL" id="CAB4716219.1"/>
    </source>
</evidence>
<evidence type="ECO:0000313" key="3">
    <source>
        <dbReference type="EMBL" id="CAB4796734.1"/>
    </source>
</evidence>
<keyword evidence="1" id="KW-0812">Transmembrane</keyword>